<dbReference type="Gene3D" id="3.40.50.1820">
    <property type="entry name" value="alpha/beta hydrolase"/>
    <property type="match status" value="1"/>
</dbReference>
<dbReference type="PANTHER" id="PTHR11010">
    <property type="entry name" value="PROTEASE S28 PRO-X CARBOXYPEPTIDASE-RELATED"/>
    <property type="match status" value="1"/>
</dbReference>
<keyword evidence="6" id="KW-1133">Transmembrane helix</keyword>
<dbReference type="Proteomes" id="UP001470230">
    <property type="component" value="Unassembled WGS sequence"/>
</dbReference>
<evidence type="ECO:0000256" key="6">
    <source>
        <dbReference type="SAM" id="Phobius"/>
    </source>
</evidence>
<organism evidence="8 9">
    <name type="scientific">Tritrichomonas musculus</name>
    <dbReference type="NCBI Taxonomy" id="1915356"/>
    <lineage>
        <taxon>Eukaryota</taxon>
        <taxon>Metamonada</taxon>
        <taxon>Parabasalia</taxon>
        <taxon>Tritrichomonadida</taxon>
        <taxon>Tritrichomonadidae</taxon>
        <taxon>Tritrichomonas</taxon>
    </lineage>
</organism>
<evidence type="ECO:0000313" key="8">
    <source>
        <dbReference type="EMBL" id="KAK8889334.1"/>
    </source>
</evidence>
<keyword evidence="6" id="KW-0472">Membrane</keyword>
<feature type="transmembrane region" description="Helical" evidence="6">
    <location>
        <begin position="482"/>
        <end position="506"/>
    </location>
</feature>
<accession>A0ABR2KDX9</accession>
<keyword evidence="3 7" id="KW-0732">Signal</keyword>
<name>A0ABR2KDX9_9EUKA</name>
<keyword evidence="4" id="KW-0378">Hydrolase</keyword>
<evidence type="ECO:0000313" key="9">
    <source>
        <dbReference type="Proteomes" id="UP001470230"/>
    </source>
</evidence>
<gene>
    <name evidence="8" type="ORF">M9Y10_034080</name>
</gene>
<evidence type="ECO:0000256" key="3">
    <source>
        <dbReference type="ARBA" id="ARBA00022729"/>
    </source>
</evidence>
<dbReference type="Pfam" id="PF05577">
    <property type="entry name" value="Peptidase_S28"/>
    <property type="match status" value="1"/>
</dbReference>
<evidence type="ECO:0000256" key="1">
    <source>
        <dbReference type="ARBA" id="ARBA00011079"/>
    </source>
</evidence>
<keyword evidence="2" id="KW-0645">Protease</keyword>
<comment type="similarity">
    <text evidence="1">Belongs to the peptidase S28 family.</text>
</comment>
<dbReference type="SUPFAM" id="SSF53474">
    <property type="entry name" value="alpha/beta-Hydrolases"/>
    <property type="match status" value="1"/>
</dbReference>
<evidence type="ECO:0000256" key="4">
    <source>
        <dbReference type="ARBA" id="ARBA00022801"/>
    </source>
</evidence>
<dbReference type="EMBL" id="JAPFFF010000005">
    <property type="protein sequence ID" value="KAK8889334.1"/>
    <property type="molecule type" value="Genomic_DNA"/>
</dbReference>
<evidence type="ECO:0000256" key="5">
    <source>
        <dbReference type="ARBA" id="ARBA00023180"/>
    </source>
</evidence>
<evidence type="ECO:0000256" key="7">
    <source>
        <dbReference type="SAM" id="SignalP"/>
    </source>
</evidence>
<sequence>MLQFLLLFFLRFHFEIPKIGKQYTFHQKLDHFNSSDNVFFDQIYYQNDTFLDKSNPSIVVYIGGEATMSYENTIPSGAMEDITLKTGSSFIALEHRFYGKSAPFEYDLTTENLKKYLTSDQALADLAVFITEKKKEVCINNLDCRVLVIGGSYAGTLSSMFRMKYPHIANYSWASSPPLNIKLDFYEYDWHVGNSIKKRDQKCYDRTKIIMNSIESNITNYNYFRSKTNFKNSTDRVSCLSAIADLFAGMVQYDLNNDGINDYCGSKITTLDEFINYFNNSVPNPDDSDSLLLNESSYYQPIDYKNSRAWTWQTCNEFGWFQTAYHDDSVRFRSKEINLSYYDRICRTLFDVGLPSVDDINLRYGLTSPKTTNVIYVNGLTDPWSQVSILDNQVDQTKQQFSFHIDGGSHCSDLRKYPNETKLGDLVNKRNEIIRIIMNWYYFNESECSKHGQPSLSCCVCSKSRSGLNCENLSVMEKTFKVFSGLVVALPTLMMIVIGIAAWRLFQKEQSEPQIRTIIS</sequence>
<dbReference type="InterPro" id="IPR008758">
    <property type="entry name" value="Peptidase_S28"/>
</dbReference>
<feature type="signal peptide" evidence="7">
    <location>
        <begin position="1"/>
        <end position="15"/>
    </location>
</feature>
<dbReference type="InterPro" id="IPR042269">
    <property type="entry name" value="Ser_carbopepase_S28_SKS"/>
</dbReference>
<reference evidence="8 9" key="1">
    <citation type="submission" date="2024-04" db="EMBL/GenBank/DDBJ databases">
        <title>Tritrichomonas musculus Genome.</title>
        <authorList>
            <person name="Alves-Ferreira E."/>
            <person name="Grigg M."/>
            <person name="Lorenzi H."/>
            <person name="Galac M."/>
        </authorList>
    </citation>
    <scope>NUCLEOTIDE SEQUENCE [LARGE SCALE GENOMIC DNA]</scope>
    <source>
        <strain evidence="8 9">EAF2021</strain>
    </source>
</reference>
<evidence type="ECO:0008006" key="10">
    <source>
        <dbReference type="Google" id="ProtNLM"/>
    </source>
</evidence>
<feature type="chain" id="PRO_5046031927" description="Clan SC, family S28, unassigned serine peptidase" evidence="7">
    <location>
        <begin position="16"/>
        <end position="520"/>
    </location>
</feature>
<keyword evidence="5" id="KW-0325">Glycoprotein</keyword>
<dbReference type="InterPro" id="IPR029058">
    <property type="entry name" value="AB_hydrolase_fold"/>
</dbReference>
<dbReference type="PANTHER" id="PTHR11010:SF117">
    <property type="entry name" value="SERINE PROTEASE 16"/>
    <property type="match status" value="1"/>
</dbReference>
<comment type="caution">
    <text evidence="8">The sequence shown here is derived from an EMBL/GenBank/DDBJ whole genome shotgun (WGS) entry which is preliminary data.</text>
</comment>
<evidence type="ECO:0000256" key="2">
    <source>
        <dbReference type="ARBA" id="ARBA00022670"/>
    </source>
</evidence>
<protein>
    <recommendedName>
        <fullName evidence="10">Clan SC, family S28, unassigned serine peptidase</fullName>
    </recommendedName>
</protein>
<keyword evidence="9" id="KW-1185">Reference proteome</keyword>
<keyword evidence="6" id="KW-0812">Transmembrane</keyword>
<proteinExistence type="inferred from homology"/>
<dbReference type="Gene3D" id="1.20.120.980">
    <property type="entry name" value="Serine carboxypeptidase S28, SKS domain"/>
    <property type="match status" value="1"/>
</dbReference>